<proteinExistence type="predicted"/>
<dbReference type="RefSeq" id="XP_035433030.2">
    <property type="nucleotide sequence ID" value="XM_035577137.2"/>
</dbReference>
<dbReference type="InterPro" id="IPR036621">
    <property type="entry name" value="Anticodon-bd_dom_sf"/>
</dbReference>
<name>A0A9R0CXZ1_SPOFR</name>
<dbReference type="OrthoDB" id="5394539at2759"/>
<evidence type="ECO:0000313" key="1">
    <source>
        <dbReference type="Proteomes" id="UP000829999"/>
    </source>
</evidence>
<evidence type="ECO:0000313" key="2">
    <source>
        <dbReference type="RefSeq" id="XP_035433030.2"/>
    </source>
</evidence>
<sequence>MKLKLKQSQQNRNKMKIEIEKLVRMKQFFNILQISDKNVQVILNKPSKLLMNNIHKNWLKYNHLKADKHQMPLYINYRSPKIAYVPTVYGVVKQDIQHYTKDMVLDIDMLTGKPMKKSMLKLNLFMPQEEAMQYLIQWQRYRKYWWSSITTTPSLFSVNDFKYENNTARVEIVAGFPNGHQAVESLACETRPTHKYGQLSCSMCLENALLVLLQDGLNNSQKDEYLRLHRKIAPFKISLALKFDKEKELDHNGSLHKMATLLHHKLLTNKISTWLPNYSLPLDLQIKENRQLGVTYTAILEEETLKFGFFKLMSNSTKLTEQVHLKDFCKYASLKFRDT</sequence>
<dbReference type="Gene3D" id="3.40.50.800">
    <property type="entry name" value="Anticodon-binding domain"/>
    <property type="match status" value="1"/>
</dbReference>
<dbReference type="InterPro" id="IPR045864">
    <property type="entry name" value="aa-tRNA-synth_II/BPL/LPL"/>
</dbReference>
<accession>A0A9R0CXZ1</accession>
<organism evidence="1 2">
    <name type="scientific">Spodoptera frugiperda</name>
    <name type="common">Fall armyworm</name>
    <dbReference type="NCBI Taxonomy" id="7108"/>
    <lineage>
        <taxon>Eukaryota</taxon>
        <taxon>Metazoa</taxon>
        <taxon>Ecdysozoa</taxon>
        <taxon>Arthropoda</taxon>
        <taxon>Hexapoda</taxon>
        <taxon>Insecta</taxon>
        <taxon>Pterygota</taxon>
        <taxon>Neoptera</taxon>
        <taxon>Endopterygota</taxon>
        <taxon>Lepidoptera</taxon>
        <taxon>Glossata</taxon>
        <taxon>Ditrysia</taxon>
        <taxon>Noctuoidea</taxon>
        <taxon>Noctuidae</taxon>
        <taxon>Amphipyrinae</taxon>
        <taxon>Spodoptera</taxon>
    </lineage>
</organism>
<dbReference type="Proteomes" id="UP000829999">
    <property type="component" value="Chromosome 26"/>
</dbReference>
<reference evidence="2" key="1">
    <citation type="submission" date="2025-08" db="UniProtKB">
        <authorList>
            <consortium name="RefSeq"/>
        </authorList>
    </citation>
    <scope>IDENTIFICATION</scope>
    <source>
        <tissue evidence="2">Whole larval tissue</tissue>
    </source>
</reference>
<keyword evidence="1" id="KW-1185">Reference proteome</keyword>
<protein>
    <submittedName>
        <fullName evidence="2">DNA polymerase subunit gamma-2, mitochondrial</fullName>
    </submittedName>
</protein>
<dbReference type="AlphaFoldDB" id="A0A9R0CXZ1"/>
<dbReference type="GeneID" id="118264581"/>
<dbReference type="SUPFAM" id="SSF52954">
    <property type="entry name" value="Class II aaRS ABD-related"/>
    <property type="match status" value="1"/>
</dbReference>
<dbReference type="CTD" id="136040168"/>
<gene>
    <name evidence="2" type="primary">LOC118264581</name>
</gene>
<dbReference type="Gene3D" id="3.30.930.10">
    <property type="entry name" value="Bira Bifunctional Protein, Domain 2"/>
    <property type="match status" value="1"/>
</dbReference>